<dbReference type="EMBL" id="KZ824980">
    <property type="protein sequence ID" value="RAH66647.1"/>
    <property type="molecule type" value="Genomic_DNA"/>
</dbReference>
<organism evidence="1 2">
    <name type="scientific">Aspergillus aculeatinus CBS 121060</name>
    <dbReference type="NCBI Taxonomy" id="1448322"/>
    <lineage>
        <taxon>Eukaryota</taxon>
        <taxon>Fungi</taxon>
        <taxon>Dikarya</taxon>
        <taxon>Ascomycota</taxon>
        <taxon>Pezizomycotina</taxon>
        <taxon>Eurotiomycetes</taxon>
        <taxon>Eurotiomycetidae</taxon>
        <taxon>Eurotiales</taxon>
        <taxon>Aspergillaceae</taxon>
        <taxon>Aspergillus</taxon>
        <taxon>Aspergillus subgen. Circumdati</taxon>
    </lineage>
</organism>
<evidence type="ECO:0000313" key="2">
    <source>
        <dbReference type="Proteomes" id="UP000249661"/>
    </source>
</evidence>
<proteinExistence type="predicted"/>
<protein>
    <submittedName>
        <fullName evidence="1">Uncharacterized protein</fullName>
    </submittedName>
</protein>
<evidence type="ECO:0000313" key="1">
    <source>
        <dbReference type="EMBL" id="RAH66647.1"/>
    </source>
</evidence>
<name>A0ACD1GYT8_9EURO</name>
<gene>
    <name evidence="1" type="ORF">BO66DRAFT_441772</name>
</gene>
<keyword evidence="2" id="KW-1185">Reference proteome</keyword>
<sequence length="264" mass="28946">MTEHDPPPPSGEIVGVIIGAVALFIVISFLPIALTWHRRRRRAATAAAAGGTSSTATAADPLRRDSALQALTGSPSMQQLPISVERWLEEQTHSGTNETWHYAQESCAICLERLKVDENEKFPTTTTTTTNNLPPTQPKPAWIPQRGYHSGSGVMAPTNAVDSDLERGLGLESGLGDWRRGSVPLSLSSSSCSTELEAEQQQQQQQQQHAPTEKQPPQPHPQQDEVVVLNRCNHVFHAACLVLWVEQHRYRCPICQASLKHSSS</sequence>
<accession>A0ACD1GYT8</accession>
<reference evidence="1" key="1">
    <citation type="submission" date="2018-02" db="EMBL/GenBank/DDBJ databases">
        <title>The genomes of Aspergillus section Nigri reveals drivers in fungal speciation.</title>
        <authorList>
            <consortium name="DOE Joint Genome Institute"/>
            <person name="Vesth T.C."/>
            <person name="Nybo J."/>
            <person name="Theobald S."/>
            <person name="Brandl J."/>
            <person name="Frisvad J.C."/>
            <person name="Nielsen K.F."/>
            <person name="Lyhne E.K."/>
            <person name="Kogle M.E."/>
            <person name="Kuo A."/>
            <person name="Riley R."/>
            <person name="Clum A."/>
            <person name="Nolan M."/>
            <person name="Lipzen A."/>
            <person name="Salamov A."/>
            <person name="Henrissat B."/>
            <person name="Wiebenga A."/>
            <person name="De vries R.P."/>
            <person name="Grigoriev I.V."/>
            <person name="Mortensen U.H."/>
            <person name="Andersen M.R."/>
            <person name="Baker S.E."/>
        </authorList>
    </citation>
    <scope>NUCLEOTIDE SEQUENCE</scope>
    <source>
        <strain evidence="1">CBS 121060</strain>
    </source>
</reference>
<dbReference type="Proteomes" id="UP000249661">
    <property type="component" value="Unassembled WGS sequence"/>
</dbReference>